<evidence type="ECO:0000256" key="5">
    <source>
        <dbReference type="SAM" id="Coils"/>
    </source>
</evidence>
<keyword evidence="2" id="KW-0547">Nucleotide-binding</keyword>
<keyword evidence="10" id="KW-1185">Reference proteome</keyword>
<evidence type="ECO:0000256" key="1">
    <source>
        <dbReference type="ARBA" id="ARBA00004123"/>
    </source>
</evidence>
<dbReference type="InterPro" id="IPR014813">
    <property type="entry name" value="Gnl3_N_dom"/>
</dbReference>
<reference evidence="9" key="1">
    <citation type="submission" date="2021-12" db="EMBL/GenBank/DDBJ databases">
        <title>Prjna785345.</title>
        <authorList>
            <person name="Rujirawat T."/>
            <person name="Krajaejun T."/>
        </authorList>
    </citation>
    <scope>NUCLEOTIDE SEQUENCE</scope>
    <source>
        <strain evidence="9">Pi057C3</strain>
    </source>
</reference>
<dbReference type="Proteomes" id="UP001209570">
    <property type="component" value="Unassembled WGS sequence"/>
</dbReference>
<keyword evidence="5" id="KW-0175">Coiled coil</keyword>
<dbReference type="Pfam" id="PF01926">
    <property type="entry name" value="MMR_HSR1"/>
    <property type="match status" value="1"/>
</dbReference>
<dbReference type="Pfam" id="PF08701">
    <property type="entry name" value="GN3L_Grn1"/>
    <property type="match status" value="1"/>
</dbReference>
<dbReference type="InterPro" id="IPR023179">
    <property type="entry name" value="GTP-bd_ortho_bundle_sf"/>
</dbReference>
<name>A0AAD5LL83_PYTIN</name>
<feature type="domain" description="G" evidence="7">
    <location>
        <begin position="247"/>
        <end position="304"/>
    </location>
</feature>
<dbReference type="EMBL" id="JAKCXM010000103">
    <property type="protein sequence ID" value="KAJ0402407.1"/>
    <property type="molecule type" value="Genomic_DNA"/>
</dbReference>
<sequence>MVKKKYKSKRLSLHKKYKIARKVREHKRQERKKEKLGLHKKKKDPGIPNNWPFKEELLLQVEQARLAEIESQRQAQEKRKQEKKERKRLEQLARSQTGLAAAPTPASVELQTKRALKAAVQKADLVLVVLDARDPQGSRSLSLEDGLIAKGGKNVLLVLNKVDLVAPDTARKWVAYLRRFHPTVAVRALNAKAVPTGKKKNKSKAQQGQQALYDRAQALTELRDNGCVDALRCVLDAYSQTRETPAHVAIVGYPNVGKSTLLNSIKKRAIAAVASAPKTTKDVQEVQYNDKLMLLDCPPLDVDYSDESSVILRHGIAASWLEDPIPAVKELLSRADAVSLMRHLQLPVFKDHEDFLAKLAVKKNVLRKGGEPDLLQMARTFLRSLGDGTYATSCLPPAKSKSRFELPAWYTTLSLDKVDELENALYASNPVDQKRELLFGPPQVAHVTGDTTEFDLVMGQLPENDGLTSSDEDDEDMEGGDEEEEDDADDE</sequence>
<keyword evidence="3" id="KW-0342">GTP-binding</keyword>
<organism evidence="9 10">
    <name type="scientific">Pythium insidiosum</name>
    <name type="common">Pythiosis disease agent</name>
    <dbReference type="NCBI Taxonomy" id="114742"/>
    <lineage>
        <taxon>Eukaryota</taxon>
        <taxon>Sar</taxon>
        <taxon>Stramenopiles</taxon>
        <taxon>Oomycota</taxon>
        <taxon>Peronosporomycetes</taxon>
        <taxon>Pythiales</taxon>
        <taxon>Pythiaceae</taxon>
        <taxon>Pythium</taxon>
    </lineage>
</organism>
<dbReference type="AlphaFoldDB" id="A0AAD5LL83"/>
<comment type="caution">
    <text evidence="9">The sequence shown here is derived from an EMBL/GenBank/DDBJ whole genome shotgun (WGS) entry which is preliminary data.</text>
</comment>
<evidence type="ECO:0000313" key="10">
    <source>
        <dbReference type="Proteomes" id="UP001209570"/>
    </source>
</evidence>
<dbReference type="Gene3D" id="3.40.50.300">
    <property type="entry name" value="P-loop containing nucleotide triphosphate hydrolases"/>
    <property type="match status" value="1"/>
</dbReference>
<proteinExistence type="predicted"/>
<feature type="compositionally biased region" description="Basic residues" evidence="6">
    <location>
        <begin position="1"/>
        <end position="26"/>
    </location>
</feature>
<evidence type="ECO:0000259" key="7">
    <source>
        <dbReference type="Pfam" id="PF01926"/>
    </source>
</evidence>
<dbReference type="InterPro" id="IPR027417">
    <property type="entry name" value="P-loop_NTPase"/>
</dbReference>
<dbReference type="GO" id="GO:0005525">
    <property type="term" value="F:GTP binding"/>
    <property type="evidence" value="ECO:0007669"/>
    <property type="project" value="UniProtKB-KW"/>
</dbReference>
<evidence type="ECO:0008006" key="11">
    <source>
        <dbReference type="Google" id="ProtNLM"/>
    </source>
</evidence>
<dbReference type="PANTHER" id="PTHR11089">
    <property type="entry name" value="GTP-BINDING PROTEIN-RELATED"/>
    <property type="match status" value="1"/>
</dbReference>
<dbReference type="PANTHER" id="PTHR11089:SF30">
    <property type="entry name" value="GUANINE NUCLEOTIDE-BINDING PROTEIN-LIKE 3 HOMOLOG"/>
    <property type="match status" value="1"/>
</dbReference>
<feature type="compositionally biased region" description="Basic and acidic residues" evidence="6">
    <location>
        <begin position="27"/>
        <end position="37"/>
    </location>
</feature>
<dbReference type="SUPFAM" id="SSF52540">
    <property type="entry name" value="P-loop containing nucleoside triphosphate hydrolases"/>
    <property type="match status" value="1"/>
</dbReference>
<dbReference type="InterPro" id="IPR050755">
    <property type="entry name" value="TRAFAC_YlqF/YawG_RiboMat"/>
</dbReference>
<dbReference type="Gene3D" id="1.10.1580.10">
    <property type="match status" value="1"/>
</dbReference>
<gene>
    <name evidence="9" type="ORF">P43SY_004116</name>
</gene>
<keyword evidence="4" id="KW-0539">Nucleus</keyword>
<evidence type="ECO:0000256" key="3">
    <source>
        <dbReference type="ARBA" id="ARBA00023134"/>
    </source>
</evidence>
<accession>A0AAD5LL83</accession>
<evidence type="ECO:0000256" key="6">
    <source>
        <dbReference type="SAM" id="MobiDB-lite"/>
    </source>
</evidence>
<feature type="compositionally biased region" description="Acidic residues" evidence="6">
    <location>
        <begin position="470"/>
        <end position="491"/>
    </location>
</feature>
<evidence type="ECO:0000259" key="8">
    <source>
        <dbReference type="Pfam" id="PF08701"/>
    </source>
</evidence>
<evidence type="ECO:0000256" key="2">
    <source>
        <dbReference type="ARBA" id="ARBA00022741"/>
    </source>
</evidence>
<feature type="region of interest" description="Disordered" evidence="6">
    <location>
        <begin position="459"/>
        <end position="491"/>
    </location>
</feature>
<comment type="subcellular location">
    <subcellularLocation>
        <location evidence="1">Nucleus</location>
    </subcellularLocation>
</comment>
<dbReference type="GO" id="GO:0005730">
    <property type="term" value="C:nucleolus"/>
    <property type="evidence" value="ECO:0007669"/>
    <property type="project" value="TreeGrafter"/>
</dbReference>
<dbReference type="CDD" id="cd00882">
    <property type="entry name" value="Ras_like_GTPase"/>
    <property type="match status" value="1"/>
</dbReference>
<dbReference type="InterPro" id="IPR006073">
    <property type="entry name" value="GTP-bd"/>
</dbReference>
<protein>
    <recommendedName>
        <fullName evidence="11">Guanine nucleotide-binding protein</fullName>
    </recommendedName>
</protein>
<feature type="domain" description="Guanine nucleotide-binding protein-like 3 N-terminal" evidence="8">
    <location>
        <begin position="13"/>
        <end position="85"/>
    </location>
</feature>
<evidence type="ECO:0000256" key="4">
    <source>
        <dbReference type="ARBA" id="ARBA00023242"/>
    </source>
</evidence>
<evidence type="ECO:0000313" key="9">
    <source>
        <dbReference type="EMBL" id="KAJ0402407.1"/>
    </source>
</evidence>
<feature type="region of interest" description="Disordered" evidence="6">
    <location>
        <begin position="1"/>
        <end position="51"/>
    </location>
</feature>
<feature type="coiled-coil region" evidence="5">
    <location>
        <begin position="59"/>
        <end position="95"/>
    </location>
</feature>